<dbReference type="EMBL" id="QEAN01000181">
    <property type="protein sequence ID" value="TPX44044.1"/>
    <property type="molecule type" value="Genomic_DNA"/>
</dbReference>
<dbReference type="Gene3D" id="3.80.10.10">
    <property type="entry name" value="Ribonuclease Inhibitor"/>
    <property type="match status" value="1"/>
</dbReference>
<evidence type="ECO:0000313" key="3">
    <source>
        <dbReference type="Proteomes" id="UP000317494"/>
    </source>
</evidence>
<dbReference type="InterPro" id="IPR036047">
    <property type="entry name" value="F-box-like_dom_sf"/>
</dbReference>
<dbReference type="Pfam" id="PF12937">
    <property type="entry name" value="F-box-like"/>
    <property type="match status" value="1"/>
</dbReference>
<organism evidence="2 3">
    <name type="scientific">Synchytrium endobioticum</name>
    <dbReference type="NCBI Taxonomy" id="286115"/>
    <lineage>
        <taxon>Eukaryota</taxon>
        <taxon>Fungi</taxon>
        <taxon>Fungi incertae sedis</taxon>
        <taxon>Chytridiomycota</taxon>
        <taxon>Chytridiomycota incertae sedis</taxon>
        <taxon>Chytridiomycetes</taxon>
        <taxon>Synchytriales</taxon>
        <taxon>Synchytriaceae</taxon>
        <taxon>Synchytrium</taxon>
    </lineage>
</organism>
<keyword evidence="3" id="KW-1185">Reference proteome</keyword>
<dbReference type="PROSITE" id="PS50181">
    <property type="entry name" value="FBOX"/>
    <property type="match status" value="1"/>
</dbReference>
<dbReference type="SUPFAM" id="SSF52047">
    <property type="entry name" value="RNI-like"/>
    <property type="match status" value="1"/>
</dbReference>
<dbReference type="SUPFAM" id="SSF81383">
    <property type="entry name" value="F-box domain"/>
    <property type="match status" value="1"/>
</dbReference>
<comment type="caution">
    <text evidence="2">The sequence shown here is derived from an EMBL/GenBank/DDBJ whole genome shotgun (WGS) entry which is preliminary data.</text>
</comment>
<gene>
    <name evidence="2" type="ORF">SeMB42_g04463</name>
</gene>
<name>A0A507CXX9_9FUNG</name>
<dbReference type="AlphaFoldDB" id="A0A507CXX9"/>
<dbReference type="InterPro" id="IPR001810">
    <property type="entry name" value="F-box_dom"/>
</dbReference>
<dbReference type="Proteomes" id="UP000317494">
    <property type="component" value="Unassembled WGS sequence"/>
</dbReference>
<accession>A0A507CXX9</accession>
<dbReference type="VEuPathDB" id="FungiDB:SeMB42_g04463"/>
<dbReference type="CDD" id="cd09917">
    <property type="entry name" value="F-box_SF"/>
    <property type="match status" value="1"/>
</dbReference>
<evidence type="ECO:0000313" key="2">
    <source>
        <dbReference type="EMBL" id="TPX44044.1"/>
    </source>
</evidence>
<evidence type="ECO:0000259" key="1">
    <source>
        <dbReference type="PROSITE" id="PS50181"/>
    </source>
</evidence>
<proteinExistence type="predicted"/>
<sequence>MIYAVKCLLAVKRTSDRPSPSTSRLLSKLIKCKPRSGSNSRKAPLSPANQYHLPNEIWLHILSYMDKKTLGTMSQLNKHFNLATIVLLYHDLFRSGSHSNSLAKSFRSICTDRKLKQPLALMLKPVVMIALMNAYPAPGSTPFNGPCRSTSSRPMYRQPVFEAMNGLDLTDVLLACGGDDHPNSSFFESAHARSLLKKIYTRAIASSPLESISIPTRLPAPIWHATLPHTLRALALEITTTRVSTWPAIFANLPVLESLRLRLTNYSDPFVWAVNTIDPSDWLSDIGAGLHHARLKECEIYGSSHHARSIPVPLSFMTGLVAGSSTSLHTLSIYFADISDLVTTPWLSRLPHLRNLALKSHDIESTQPYRIAMHPDAALANLHLSISDYIPCSNVHAMIAQSAHTLVSLSIDGCWSRRRLFPDLHTPLLRLRDLEISAPSHSLSGLGAWLKSHGARLTTLRVHIHDDMHASESPLLDLTPAVITQHSPRLTTLQMIGYPLQHAGIIEILASLDQLESLQFGRNSVMQSDLVLSADCLLEAADQVRALKRGSRRVKPVQVVVQGVSEIHFASTSTLVTGANFKSKRALTRVLQEEFMAATQDVVSYNYTSLSGPVVVRVVKGRGLWPA</sequence>
<dbReference type="InterPro" id="IPR032675">
    <property type="entry name" value="LRR_dom_sf"/>
</dbReference>
<protein>
    <recommendedName>
        <fullName evidence="1">F-box domain-containing protein</fullName>
    </recommendedName>
</protein>
<reference evidence="2 3" key="1">
    <citation type="journal article" date="2019" name="Sci. Rep.">
        <title>Comparative genomics of chytrid fungi reveal insights into the obligate biotrophic and pathogenic lifestyle of Synchytrium endobioticum.</title>
        <authorList>
            <person name="van de Vossenberg B.T.L.H."/>
            <person name="Warris S."/>
            <person name="Nguyen H.D.T."/>
            <person name="van Gent-Pelzer M.P.E."/>
            <person name="Joly D.L."/>
            <person name="van de Geest H.C."/>
            <person name="Bonants P.J.M."/>
            <person name="Smith D.S."/>
            <person name="Levesque C.A."/>
            <person name="van der Lee T.A.J."/>
        </authorList>
    </citation>
    <scope>NUCLEOTIDE SEQUENCE [LARGE SCALE GENOMIC DNA]</scope>
    <source>
        <strain evidence="2 3">MB42</strain>
    </source>
</reference>
<feature type="domain" description="F-box" evidence="1">
    <location>
        <begin position="47"/>
        <end position="96"/>
    </location>
</feature>